<evidence type="ECO:0000313" key="5">
    <source>
        <dbReference type="Proteomes" id="UP000247416"/>
    </source>
</evidence>
<evidence type="ECO:0000313" key="4">
    <source>
        <dbReference type="EMBL" id="PYF07273.1"/>
    </source>
</evidence>
<dbReference type="Pfam" id="PF01520">
    <property type="entry name" value="Amidase_3"/>
    <property type="match status" value="1"/>
</dbReference>
<dbReference type="SMART" id="SM00646">
    <property type="entry name" value="Ami_3"/>
    <property type="match status" value="1"/>
</dbReference>
<evidence type="ECO:0000259" key="3">
    <source>
        <dbReference type="SMART" id="SM00646"/>
    </source>
</evidence>
<dbReference type="PANTHER" id="PTHR30404">
    <property type="entry name" value="N-ACETYLMURAMOYL-L-ALANINE AMIDASE"/>
    <property type="match status" value="1"/>
</dbReference>
<evidence type="ECO:0000256" key="1">
    <source>
        <dbReference type="ARBA" id="ARBA00022801"/>
    </source>
</evidence>
<dbReference type="SUPFAM" id="SSF53187">
    <property type="entry name" value="Zn-dependent exopeptidases"/>
    <property type="match status" value="1"/>
</dbReference>
<dbReference type="RefSeq" id="WP_107933259.1">
    <property type="nucleotide sequence ID" value="NZ_CP085009.1"/>
</dbReference>
<keyword evidence="1" id="KW-0378">Hydrolase</keyword>
<proteinExistence type="predicted"/>
<dbReference type="InterPro" id="IPR050695">
    <property type="entry name" value="N-acetylmuramoyl_amidase_3"/>
</dbReference>
<dbReference type="Proteomes" id="UP000247416">
    <property type="component" value="Unassembled WGS sequence"/>
</dbReference>
<sequence length="270" mass="30126">MIKVGYDAGHGYNTPGKRTPDGEREWSFNDKVARAFANELALYKGVMTRRFDDPTGQRDVPLNERTNGANNWAANYYISFHHNALGGRWGNHTGIETFVYTTPQPRSVELAEAIHPAVVKAYGLSDRGIKRGNLHIVRETAMPAILIEGGFMDSLVDITKLRNDTVLANAGRAVAQSFARFAGLSRVTSPEEELTMAQYEELKRLIEAQANRIQVLEAMAGVRERAVAPDHRVAWEWAIDQGLVNGSNPNRPLTREQFATIEYRKATQGM</sequence>
<keyword evidence="5" id="KW-1185">Reference proteome</keyword>
<comment type="caution">
    <text evidence="4">The sequence shown here is derived from an EMBL/GenBank/DDBJ whole genome shotgun (WGS) entry which is preliminary data.</text>
</comment>
<dbReference type="GO" id="GO:0008745">
    <property type="term" value="F:N-acetylmuramoyl-L-alanine amidase activity"/>
    <property type="evidence" value="ECO:0007669"/>
    <property type="project" value="InterPro"/>
</dbReference>
<feature type="region of interest" description="Disordered" evidence="2">
    <location>
        <begin position="1"/>
        <end position="24"/>
    </location>
</feature>
<gene>
    <name evidence="4" type="ORF">BJ095_10563</name>
</gene>
<protein>
    <submittedName>
        <fullName evidence="4">N-acetylmuramoyl-L-alanine amidase</fullName>
    </submittedName>
</protein>
<evidence type="ECO:0000256" key="2">
    <source>
        <dbReference type="SAM" id="MobiDB-lite"/>
    </source>
</evidence>
<dbReference type="GO" id="GO:0009253">
    <property type="term" value="P:peptidoglycan catabolic process"/>
    <property type="evidence" value="ECO:0007669"/>
    <property type="project" value="InterPro"/>
</dbReference>
<dbReference type="OrthoDB" id="9763643at2"/>
<dbReference type="EMBL" id="QJTJ01000005">
    <property type="protein sequence ID" value="PYF07273.1"/>
    <property type="molecule type" value="Genomic_DNA"/>
</dbReference>
<dbReference type="Gene3D" id="3.40.630.40">
    <property type="entry name" value="Zn-dependent exopeptidases"/>
    <property type="match status" value="1"/>
</dbReference>
<feature type="domain" description="MurNAc-LAA" evidence="3">
    <location>
        <begin position="66"/>
        <end position="179"/>
    </location>
</feature>
<dbReference type="GO" id="GO:0030288">
    <property type="term" value="C:outer membrane-bounded periplasmic space"/>
    <property type="evidence" value="ECO:0007669"/>
    <property type="project" value="TreeGrafter"/>
</dbReference>
<reference evidence="4 5" key="1">
    <citation type="submission" date="2018-06" db="EMBL/GenBank/DDBJ databases">
        <title>Genomic Encyclopedia of Archaeal and Bacterial Type Strains, Phase II (KMG-II): from individual species to whole genera.</title>
        <authorList>
            <person name="Goeker M."/>
        </authorList>
    </citation>
    <scope>NUCLEOTIDE SEQUENCE [LARGE SCALE GENOMIC DNA]</scope>
    <source>
        <strain evidence="4 5">KACC 16626</strain>
    </source>
</reference>
<accession>A0A318TSG6</accession>
<dbReference type="CDD" id="cd02696">
    <property type="entry name" value="MurNAc-LAA"/>
    <property type="match status" value="1"/>
</dbReference>
<dbReference type="AlphaFoldDB" id="A0A318TSG6"/>
<organism evidence="4 5">
    <name type="scientific">Ureibacillus chungkukjangi</name>
    <dbReference type="NCBI Taxonomy" id="1202712"/>
    <lineage>
        <taxon>Bacteria</taxon>
        <taxon>Bacillati</taxon>
        <taxon>Bacillota</taxon>
        <taxon>Bacilli</taxon>
        <taxon>Bacillales</taxon>
        <taxon>Caryophanaceae</taxon>
        <taxon>Ureibacillus</taxon>
    </lineage>
</organism>
<dbReference type="PANTHER" id="PTHR30404:SF0">
    <property type="entry name" value="N-ACETYLMURAMOYL-L-ALANINE AMIDASE AMIC"/>
    <property type="match status" value="1"/>
</dbReference>
<name>A0A318TSG6_9BACL</name>
<dbReference type="InterPro" id="IPR002508">
    <property type="entry name" value="MurNAc-LAA_cat"/>
</dbReference>